<evidence type="ECO:0000313" key="2">
    <source>
        <dbReference type="Proteomes" id="UP001172101"/>
    </source>
</evidence>
<protein>
    <recommendedName>
        <fullName evidence="3">Ubiquitin 3 binding protein But2 C-terminal domain-containing protein</fullName>
    </recommendedName>
</protein>
<name>A0AA40A4Z1_9PEZI</name>
<keyword evidence="2" id="KW-1185">Reference proteome</keyword>
<dbReference type="GeneID" id="85325815"/>
<evidence type="ECO:0008006" key="3">
    <source>
        <dbReference type="Google" id="ProtNLM"/>
    </source>
</evidence>
<proteinExistence type="predicted"/>
<dbReference type="RefSeq" id="XP_060292693.1">
    <property type="nucleotide sequence ID" value="XM_060442545.1"/>
</dbReference>
<reference evidence="1" key="1">
    <citation type="submission" date="2023-06" db="EMBL/GenBank/DDBJ databases">
        <title>Genome-scale phylogeny and comparative genomics of the fungal order Sordariales.</title>
        <authorList>
            <consortium name="Lawrence Berkeley National Laboratory"/>
            <person name="Hensen N."/>
            <person name="Bonometti L."/>
            <person name="Westerberg I."/>
            <person name="Brannstrom I.O."/>
            <person name="Guillou S."/>
            <person name="Cros-Aarteil S."/>
            <person name="Calhoun S."/>
            <person name="Haridas S."/>
            <person name="Kuo A."/>
            <person name="Mondo S."/>
            <person name="Pangilinan J."/>
            <person name="Riley R."/>
            <person name="LaButti K."/>
            <person name="Andreopoulos B."/>
            <person name="Lipzen A."/>
            <person name="Chen C."/>
            <person name="Yanf M."/>
            <person name="Daum C."/>
            <person name="Ng V."/>
            <person name="Clum A."/>
            <person name="Steindorff A."/>
            <person name="Ohm R."/>
            <person name="Martin F."/>
            <person name="Silar P."/>
            <person name="Natvig D."/>
            <person name="Lalanne C."/>
            <person name="Gautier V."/>
            <person name="Ament-velasquez S.L."/>
            <person name="Kruys A."/>
            <person name="Hutchinson M.I."/>
            <person name="Powell A.J."/>
            <person name="Barry K."/>
            <person name="Miller A.N."/>
            <person name="Grigoriev I.V."/>
            <person name="Debuchy R."/>
            <person name="Gladieux P."/>
            <person name="Thoren M.H."/>
            <person name="Johannesson H."/>
        </authorList>
    </citation>
    <scope>NUCLEOTIDE SEQUENCE</scope>
    <source>
        <strain evidence="1">SMH2392-1A</strain>
    </source>
</reference>
<accession>A0AA40A4Z1</accession>
<dbReference type="EMBL" id="JAUIRO010000006">
    <property type="protein sequence ID" value="KAK0709389.1"/>
    <property type="molecule type" value="Genomic_DNA"/>
</dbReference>
<comment type="caution">
    <text evidence="1">The sequence shown here is derived from an EMBL/GenBank/DDBJ whole genome shotgun (WGS) entry which is preliminary data.</text>
</comment>
<dbReference type="Proteomes" id="UP001172101">
    <property type="component" value="Unassembled WGS sequence"/>
</dbReference>
<evidence type="ECO:0000313" key="1">
    <source>
        <dbReference type="EMBL" id="KAK0709389.1"/>
    </source>
</evidence>
<dbReference type="AlphaFoldDB" id="A0AA40A4Z1"/>
<organism evidence="1 2">
    <name type="scientific">Lasiosphaeria miniovina</name>
    <dbReference type="NCBI Taxonomy" id="1954250"/>
    <lineage>
        <taxon>Eukaryota</taxon>
        <taxon>Fungi</taxon>
        <taxon>Dikarya</taxon>
        <taxon>Ascomycota</taxon>
        <taxon>Pezizomycotina</taxon>
        <taxon>Sordariomycetes</taxon>
        <taxon>Sordariomycetidae</taxon>
        <taxon>Sordariales</taxon>
        <taxon>Lasiosphaeriaceae</taxon>
        <taxon>Lasiosphaeria</taxon>
    </lineage>
</organism>
<sequence length="235" mass="25508">MGHQPRPHAPRPKRPSLFRRLIYHLLVLTAARHILAAMARLATLVTSALALALGAAAAPNALDARCTTTILAPYDTVVFDLAQPNVAGWSTNPFFEIALNIDGSGYKQLVRFAPPSTGTCSWVLSLPQARYERDVLQSRPYNGPVLLTSWAVQPGGYAPGFKLADVQLKPGPFGVNAIQPGVQTIHAEPCTQIGGEFFAELPPWSSDPEFVYWMNDIKPANASDSLGIYMLVQQC</sequence>
<gene>
    <name evidence="1" type="ORF">B0T26DRAFT_721346</name>
</gene>